<organism evidence="2 3">
    <name type="scientific">Aeromonas cavernicola</name>
    <dbReference type="NCBI Taxonomy" id="1006623"/>
    <lineage>
        <taxon>Bacteria</taxon>
        <taxon>Pseudomonadati</taxon>
        <taxon>Pseudomonadota</taxon>
        <taxon>Gammaproteobacteria</taxon>
        <taxon>Aeromonadales</taxon>
        <taxon>Aeromonadaceae</taxon>
        <taxon>Aeromonas</taxon>
    </lineage>
</organism>
<dbReference type="OrthoDB" id="1522895at2"/>
<dbReference type="Pfam" id="PF06812">
    <property type="entry name" value="ImpA_N"/>
    <property type="match status" value="1"/>
</dbReference>
<dbReference type="PANTHER" id="PTHR37024:SF3">
    <property type="entry name" value="TYPE VI SECRETION SYSTEM PROTEIN TSSA"/>
    <property type="match status" value="1"/>
</dbReference>
<dbReference type="Proteomes" id="UP000235861">
    <property type="component" value="Unassembled WGS sequence"/>
</dbReference>
<sequence>MSHQPPWCARLLTSLPESQISAAVPADEPRWDYVEGELVKLGSLAHSQVDLNAVAEACLVLLESRTKDMRVVAQLLRCLQHPAKATPLGTALSLLTAWLQAYWLRAWPANISQKQRLMLQIIKRFEGTLPRVSESASAAELAQLLSLAEQLAAQWLACCPDKGELLEPLLMGLQRAQRQQAVQANVNVGAGAESDPAASAKTALAPANEVAKRASVDIDSSSDRAWRQTLLNVAQLLIERQPEAAVGYRLRRHAMWAGITTPPLAAQGNKTQLAPISVDMVVEYRSAIGTPDLALWQRIEQSLSLAPYWFEGHHLSAGVAQKLGFAAVAQAIMQELDHFLQRLPALRELTFSDGSPFLSPACSQWLQPVKGGSSDGGAASLAEEVAMRHSEQGVAAALTLLDERLAQLTEPRARFHAQLVHAELLEQAGMNALARQHYQHLWQEADRLGLAQWEPGLVSRVEHHRALLSQ</sequence>
<dbReference type="AlphaFoldDB" id="A0A2H9U7H2"/>
<comment type="caution">
    <text evidence="2">The sequence shown here is derived from an EMBL/GenBank/DDBJ whole genome shotgun (WGS) entry which is preliminary data.</text>
</comment>
<dbReference type="RefSeq" id="WP_100293085.1">
    <property type="nucleotide sequence ID" value="NZ_PGGC01000042.1"/>
</dbReference>
<dbReference type="EMBL" id="PGGC01000042">
    <property type="protein sequence ID" value="PJG59929.1"/>
    <property type="molecule type" value="Genomic_DNA"/>
</dbReference>
<dbReference type="Pfam" id="PF16989">
    <property type="entry name" value="T6SS_VasJ"/>
    <property type="match status" value="1"/>
</dbReference>
<evidence type="ECO:0000313" key="3">
    <source>
        <dbReference type="Proteomes" id="UP000235861"/>
    </source>
</evidence>
<protein>
    <submittedName>
        <fullName evidence="2">Type VI secretion system protein TssA</fullName>
    </submittedName>
</protein>
<dbReference type="InterPro" id="IPR010657">
    <property type="entry name" value="ImpA_N"/>
</dbReference>
<feature type="domain" description="ImpA N-terminal" evidence="1">
    <location>
        <begin position="15"/>
        <end position="110"/>
    </location>
</feature>
<keyword evidence="3" id="KW-1185">Reference proteome</keyword>
<proteinExistence type="predicted"/>
<dbReference type="NCBIfam" id="TIGR03362">
    <property type="entry name" value="VI_chp_7"/>
    <property type="match status" value="1"/>
</dbReference>
<dbReference type="PANTHER" id="PTHR37024">
    <property type="entry name" value="TYPE VI SECRETION SYSTEM DUF2094 AND IMPA-RELATED DOMAIN PROTEIN"/>
    <property type="match status" value="1"/>
</dbReference>
<dbReference type="InterPro" id="IPR017739">
    <property type="entry name" value="T6SS-assoc_VCA0119"/>
</dbReference>
<reference evidence="2 3" key="1">
    <citation type="submission" date="2017-11" db="EMBL/GenBank/DDBJ databases">
        <title>Draft genome sequence of environmental isolate Aeromonas cavernicola sp. nov. MDC 2508.</title>
        <authorList>
            <person name="Colston S.M."/>
            <person name="Navarro A."/>
            <person name="Martinez-Murcia A.J."/>
            <person name="Graf J."/>
        </authorList>
    </citation>
    <scope>NUCLEOTIDE SEQUENCE [LARGE SCALE GENOMIC DNA]</scope>
    <source>
        <strain evidence="2 3">MDC 2508</strain>
    </source>
</reference>
<name>A0A2H9U7H2_9GAMM</name>
<evidence type="ECO:0000259" key="1">
    <source>
        <dbReference type="Pfam" id="PF06812"/>
    </source>
</evidence>
<accession>A0A2H9U7H2</accession>
<gene>
    <name evidence="2" type="ORF">CUC53_04705</name>
</gene>
<evidence type="ECO:0000313" key="2">
    <source>
        <dbReference type="EMBL" id="PJG59929.1"/>
    </source>
</evidence>